<protein>
    <submittedName>
        <fullName evidence="3">Stage III sporulation protein AG</fullName>
    </submittedName>
</protein>
<evidence type="ECO:0000256" key="2">
    <source>
        <dbReference type="SAM" id="Phobius"/>
    </source>
</evidence>
<dbReference type="AlphaFoldDB" id="A0A268RYX8"/>
<keyword evidence="2" id="KW-0472">Membrane</keyword>
<reference evidence="3 4" key="1">
    <citation type="submission" date="2017-07" db="EMBL/GenBank/DDBJ databases">
        <title>Isolation and whole genome analysis of endospore-forming bacteria from heroin.</title>
        <authorList>
            <person name="Kalinowski J."/>
            <person name="Ahrens B."/>
            <person name="Al-Dilaimi A."/>
            <person name="Winkler A."/>
            <person name="Wibberg D."/>
            <person name="Schleenbecker U."/>
            <person name="Ruckert C."/>
            <person name="Wolfel R."/>
            <person name="Grass G."/>
        </authorList>
    </citation>
    <scope>NUCLEOTIDE SEQUENCE [LARGE SCALE GENOMIC DNA]</scope>
    <source>
        <strain evidence="3 4">7523-2</strain>
    </source>
</reference>
<dbReference type="RefSeq" id="WP_095255970.1">
    <property type="nucleotide sequence ID" value="NZ_JARRUH010000051.1"/>
</dbReference>
<organism evidence="3 4">
    <name type="scientific">Shouchella clausii</name>
    <name type="common">Alkalihalobacillus clausii</name>
    <dbReference type="NCBI Taxonomy" id="79880"/>
    <lineage>
        <taxon>Bacteria</taxon>
        <taxon>Bacillati</taxon>
        <taxon>Bacillota</taxon>
        <taxon>Bacilli</taxon>
        <taxon>Bacillales</taxon>
        <taxon>Bacillaceae</taxon>
        <taxon>Shouchella</taxon>
    </lineage>
</organism>
<dbReference type="InterPro" id="IPR014195">
    <property type="entry name" value="Spore_III_AG"/>
</dbReference>
<proteinExistence type="predicted"/>
<evidence type="ECO:0000313" key="3">
    <source>
        <dbReference type="EMBL" id="PAF25463.1"/>
    </source>
</evidence>
<dbReference type="EMBL" id="NPBS01000070">
    <property type="protein sequence ID" value="PAF25463.1"/>
    <property type="molecule type" value="Genomic_DNA"/>
</dbReference>
<dbReference type="NCBIfam" id="TIGR02830">
    <property type="entry name" value="spore_III_AG"/>
    <property type="match status" value="1"/>
</dbReference>
<keyword evidence="2" id="KW-1133">Transmembrane helix</keyword>
<comment type="caution">
    <text evidence="3">The sequence shown here is derived from an EMBL/GenBank/DDBJ whole genome shotgun (WGS) entry which is preliminary data.</text>
</comment>
<dbReference type="Proteomes" id="UP000216133">
    <property type="component" value="Unassembled WGS sequence"/>
</dbReference>
<sequence>MNEKEKADDWFKKWLPKQPDKKKRSFSPKYILLLGCLGVALMLLSQFLQPENDDAMPATNEADSNEDGGEDTAPVFGRKVEENSMADYEMRYENQLREALQEIVGVNNVSIVVNLAESEKQVYEKNVKRGRQETHETDREGGSRQVEDTQEEENVVITRNGDQDEPLVISKEKPAVAGVLVVAEGVENVQIKAWVVEAVSRVLDVAPHRVSVMPKKMKEE</sequence>
<name>A0A268RYX8_SHOCL</name>
<accession>A0A268RYX8</accession>
<evidence type="ECO:0000313" key="4">
    <source>
        <dbReference type="Proteomes" id="UP000216133"/>
    </source>
</evidence>
<gene>
    <name evidence="3" type="primary">spoIIIAG</name>
    <name evidence="3" type="ORF">CHH61_13425</name>
</gene>
<feature type="region of interest" description="Disordered" evidence="1">
    <location>
        <begin position="125"/>
        <end position="153"/>
    </location>
</feature>
<feature type="transmembrane region" description="Helical" evidence="2">
    <location>
        <begin position="30"/>
        <end position="48"/>
    </location>
</feature>
<feature type="compositionally biased region" description="Basic and acidic residues" evidence="1">
    <location>
        <begin position="125"/>
        <end position="147"/>
    </location>
</feature>
<evidence type="ECO:0000256" key="1">
    <source>
        <dbReference type="SAM" id="MobiDB-lite"/>
    </source>
</evidence>
<keyword evidence="2" id="KW-0812">Transmembrane</keyword>
<feature type="region of interest" description="Disordered" evidence="1">
    <location>
        <begin position="54"/>
        <end position="77"/>
    </location>
</feature>